<dbReference type="OrthoDB" id="768899at2"/>
<dbReference type="RefSeq" id="WP_131029859.1">
    <property type="nucleotide sequence ID" value="NZ_SIXF01000007.1"/>
</dbReference>
<accession>A0A4Q9HDJ5</accession>
<proteinExistence type="predicted"/>
<dbReference type="PROSITE" id="PS51257">
    <property type="entry name" value="PROKAR_LIPOPROTEIN"/>
    <property type="match status" value="1"/>
</dbReference>
<name>A0A4Q9HDJ5_9SPHI</name>
<evidence type="ECO:0000313" key="1">
    <source>
        <dbReference type="EMBL" id="TBO42636.1"/>
    </source>
</evidence>
<evidence type="ECO:0000313" key="2">
    <source>
        <dbReference type="Proteomes" id="UP000291819"/>
    </source>
</evidence>
<dbReference type="Proteomes" id="UP000291819">
    <property type="component" value="Unassembled WGS sequence"/>
</dbReference>
<dbReference type="EMBL" id="SIXF01000007">
    <property type="protein sequence ID" value="TBO42636.1"/>
    <property type="molecule type" value="Genomic_DNA"/>
</dbReference>
<organism evidence="1 2">
    <name type="scientific">Pedobacter kyonggii</name>
    <dbReference type="NCBI Taxonomy" id="1926871"/>
    <lineage>
        <taxon>Bacteria</taxon>
        <taxon>Pseudomonadati</taxon>
        <taxon>Bacteroidota</taxon>
        <taxon>Sphingobacteriia</taxon>
        <taxon>Sphingobacteriales</taxon>
        <taxon>Sphingobacteriaceae</taxon>
        <taxon>Pedobacter</taxon>
    </lineage>
</organism>
<sequence length="550" mass="59669">MMIKINALSMPLKVIGLCCLMILLIIAACKKDNQQKLQNAETISGIKAWFSSQTSNRTLTTSLFRQPNSNKISSLGLVSTKAVPGIVDHSLSIDWTNAKSYQSSDSTIIEVPVTTEGIFKFNTEAPVEGKKVNIKKSFTRLLFIKTSTATEGYFMTIISSDEYLASSSNPEQNTFLKKEPNFTGTIVYHNLDGKMTNAISIGGVKLPNKLASINHQSGSGKIMQALPDACIETPIYEVIGVDCYDIGGYYTYCENVYSLYVGHTICGGGSGPAAPGGGGTGGSGGESIPTIEVKQDSLLKHYPCMVKEVLNKLEGNQTYGKLVQPFQKIQLPNGTTLGMQGLPNLKYDFSVQDYGVGTTNYSLGTTGEYAGTSSTIRFNTAAMTNASQLLLQATAIHETGHAYANYYIKAGQYGFPVDTTRYSTWAINIVNFERVAKSSAQGGGNFNDHSIFLEEYFENFWGILKAVNGTAYTNKEYQMAALFGLNNPGPAPQSPIVNGVNVYEIYKGMLITSFNNIKTKYGITDAELNTFNLANLKNVPANKKLPTTCP</sequence>
<dbReference type="AlphaFoldDB" id="A0A4Q9HDJ5"/>
<reference evidence="1 2" key="1">
    <citation type="submission" date="2019-02" db="EMBL/GenBank/DDBJ databases">
        <title>Pedobacter kyonggii whole genome sequence analysis.</title>
        <authorList>
            <person name="Dahal R.H."/>
        </authorList>
    </citation>
    <scope>NUCLEOTIDE SEQUENCE [LARGE SCALE GENOMIC DNA]</scope>
    <source>
        <strain evidence="1 2">K-4-11-1</strain>
    </source>
</reference>
<keyword evidence="2" id="KW-1185">Reference proteome</keyword>
<protein>
    <submittedName>
        <fullName evidence="1">Uncharacterized protein</fullName>
    </submittedName>
</protein>
<gene>
    <name evidence="1" type="ORF">EYS08_09780</name>
</gene>
<comment type="caution">
    <text evidence="1">The sequence shown here is derived from an EMBL/GenBank/DDBJ whole genome shotgun (WGS) entry which is preliminary data.</text>
</comment>